<protein>
    <recommendedName>
        <fullName evidence="3">Heterokaryon incompatibility domain-containing protein</fullName>
    </recommendedName>
</protein>
<dbReference type="STRING" id="656916.A0A2G7FTT5"/>
<feature type="domain" description="Heterokaryon incompatibility" evidence="3">
    <location>
        <begin position="74"/>
        <end position="263"/>
    </location>
</feature>
<proteinExistence type="predicted"/>
<keyword evidence="2" id="KW-1133">Transmembrane helix</keyword>
<organism evidence="4 5">
    <name type="scientific">Aspergillus arachidicola</name>
    <dbReference type="NCBI Taxonomy" id="656916"/>
    <lineage>
        <taxon>Eukaryota</taxon>
        <taxon>Fungi</taxon>
        <taxon>Dikarya</taxon>
        <taxon>Ascomycota</taxon>
        <taxon>Pezizomycotina</taxon>
        <taxon>Eurotiomycetes</taxon>
        <taxon>Eurotiomycetidae</taxon>
        <taxon>Eurotiales</taxon>
        <taxon>Aspergillaceae</taxon>
        <taxon>Aspergillus</taxon>
        <taxon>Aspergillus subgen. Circumdati</taxon>
    </lineage>
</organism>
<feature type="compositionally biased region" description="Low complexity" evidence="1">
    <location>
        <begin position="970"/>
        <end position="993"/>
    </location>
</feature>
<keyword evidence="2" id="KW-0812">Transmembrane</keyword>
<feature type="region of interest" description="Disordered" evidence="1">
    <location>
        <begin position="969"/>
        <end position="1007"/>
    </location>
</feature>
<feature type="non-terminal residue" evidence="4">
    <location>
        <position position="1"/>
    </location>
</feature>
<evidence type="ECO:0000256" key="2">
    <source>
        <dbReference type="SAM" id="Phobius"/>
    </source>
</evidence>
<reference evidence="4 5" key="1">
    <citation type="submission" date="2017-05" db="EMBL/GenBank/DDBJ databases">
        <title>Genome sequence for an aflatoxigenic pathogen of Argentinian peanut, Aspergillus arachidicola.</title>
        <authorList>
            <person name="Moore G."/>
            <person name="Beltz S.B."/>
            <person name="Mack B.M."/>
        </authorList>
    </citation>
    <scope>NUCLEOTIDE SEQUENCE [LARGE SCALE GENOMIC DNA]</scope>
    <source>
        <strain evidence="4 5">CBS 117610</strain>
    </source>
</reference>
<evidence type="ECO:0000259" key="3">
    <source>
        <dbReference type="Pfam" id="PF06985"/>
    </source>
</evidence>
<dbReference type="AlphaFoldDB" id="A0A2G7FTT5"/>
<dbReference type="Proteomes" id="UP000231358">
    <property type="component" value="Unassembled WGS sequence"/>
</dbReference>
<dbReference type="PANTHER" id="PTHR24148:SF73">
    <property type="entry name" value="HET DOMAIN PROTEIN (AFU_ORTHOLOGUE AFUA_8G01020)"/>
    <property type="match status" value="1"/>
</dbReference>
<dbReference type="InterPro" id="IPR010730">
    <property type="entry name" value="HET"/>
</dbReference>
<feature type="transmembrane region" description="Helical" evidence="2">
    <location>
        <begin position="1012"/>
        <end position="1035"/>
    </location>
</feature>
<accession>A0A2G7FTT5</accession>
<dbReference type="PANTHER" id="PTHR24148">
    <property type="entry name" value="ANKYRIN REPEAT DOMAIN-CONTAINING PROTEIN 39 HOMOLOG-RELATED"/>
    <property type="match status" value="1"/>
</dbReference>
<keyword evidence="2" id="KW-0472">Membrane</keyword>
<keyword evidence="5" id="KW-1185">Reference proteome</keyword>
<evidence type="ECO:0000313" key="5">
    <source>
        <dbReference type="Proteomes" id="UP000231358"/>
    </source>
</evidence>
<name>A0A2G7FTT5_9EURO</name>
<feature type="compositionally biased region" description="Polar residues" evidence="1">
    <location>
        <begin position="994"/>
        <end position="1007"/>
    </location>
</feature>
<sequence length="1091" mass="122435">YLSETVGRSFHIDTAEHIYLPPSLNTFVIFIARMEQSEKLLSNEIRLLNLLPGKWSDPIHCKWRIVSLNGKPEYKALSYVWGRSKHSQPIYLNGSPVYLTRHLRRALRQLRRDSGAVCLWVDAVCINQSDDEEKTEQVKMMGKIYAQSQEVVVYLGDAFAPSFSQSFSNPSGTSDAIAHTITPHECYSTPALNEKDTGLVWRRQMSYKDGSYLFCFIQLSADGVDMNSFMAGKDQGSLDEVMEALRLFLSAVKWWKRVWVIQEVVIASRIMILYGSMIAPWEMFVKAANRVHDNPQMQIPSLALLRQFSGREATDPRDKVYALLGLAKDEPTVEPNYAASELDVFVDTALDIISRSKSLGVLTGDFTMKNNYALPSWVPDWSSSLEASIQSRIESVKHYTACKNSTIYVQLEASEELSSAYQNGYIAQSRYREVIEKSYGSWGGHMCLRVHEQGRISLPALIVDPIMVVGDTMWSDAVLTSTISSWLAVIAESSFLLENMMPRDDFERTMCADLVFDAVTGQSQRLSPSGRDLIGCWLAREVPDYRDELLLRPYRLMEDTADPGAQTLNSNSIRSSIIHATYRRRFFITAHGRIGLGPASMEKGDCVCMFPGGRTPFVLRRRHLQDRDVLQETSYYRKYFAKYPTAYELLGDCYVHGLMDGEGINAWEDVGSNHSRSSIEVLEAGHTWYDWQRFAEEWMEFADGSGEQAIPWRILADAQKKVWVTERSLGRIFQDLAEEREHISEQDLYTRITEWKCQLEEWEMAVKKLKEEGFRNRKEAVEAAENALLTIYSSEADRTRLKALIAEVGREKFAMKHLDYKLDLLVVTGLAYTLTLLQKMDDYYSSPPAGFTLRRNGSCAANEKKCDNPWDHWYDCCPEGTYCSSERSDNDRNVCCRTKSGCKALIEQDPHCANNETWDLYINDQDYFCCLQGKRGFVQTFGEGGAGIACADPESEELDNPSQSLLNLVASGTPSTSTSPTPSTSAIPTEATTHTPAVTESKSDTSSNNAGAIAGGVVGGCAGVALIVALVWFLLRRRRKQVTPLISPNAGTPAAELKGVSVAELDNNPVRSELSGGSNTMAHELPADMRS</sequence>
<comment type="caution">
    <text evidence="4">The sequence shown here is derived from an EMBL/GenBank/DDBJ whole genome shotgun (WGS) entry which is preliminary data.</text>
</comment>
<evidence type="ECO:0000256" key="1">
    <source>
        <dbReference type="SAM" id="MobiDB-lite"/>
    </source>
</evidence>
<gene>
    <name evidence="4" type="ORF">AARAC_008623</name>
</gene>
<dbReference type="InterPro" id="IPR052895">
    <property type="entry name" value="HetReg/Transcr_Mod"/>
</dbReference>
<dbReference type="EMBL" id="NEXV01000418">
    <property type="protein sequence ID" value="PIG83956.1"/>
    <property type="molecule type" value="Genomic_DNA"/>
</dbReference>
<dbReference type="Pfam" id="PF06985">
    <property type="entry name" value="HET"/>
    <property type="match status" value="1"/>
</dbReference>
<dbReference type="Pfam" id="PF26639">
    <property type="entry name" value="Het-6_barrel"/>
    <property type="match status" value="1"/>
</dbReference>
<evidence type="ECO:0000313" key="4">
    <source>
        <dbReference type="EMBL" id="PIG83956.1"/>
    </source>
</evidence>
<feature type="region of interest" description="Disordered" evidence="1">
    <location>
        <begin position="1068"/>
        <end position="1091"/>
    </location>
</feature>